<sequence>MQEKRFKIFESQHLENGRFDVTFEIDGKMLHAHKFILTSVSETMDTWLTDLWTTKDEPVKITNYCYDDFYEFLRFLYIGDCKLNDENIFQMVDVAEFYGVPNLKELCHEYLEYYSGVVITSENMEEMCEFSQKYSLPGFEIDIINYVYNHGERILNNTNFLNFKKSFVELVCENIHHKYQEKTVEAVCDLVQKQILLNQKSPDDNFNIDIKAVFSTIIPKIKFYKMDKQFLKNCVVANGILSQEQANRVNETHG</sequence>
<reference evidence="2" key="1">
    <citation type="submission" date="2022-11" db="UniProtKB">
        <authorList>
            <consortium name="WormBaseParasite"/>
        </authorList>
    </citation>
    <scope>IDENTIFICATION</scope>
</reference>
<dbReference type="WBParaSite" id="ES5_v2.g20917.t1">
    <property type="protein sequence ID" value="ES5_v2.g20917.t1"/>
    <property type="gene ID" value="ES5_v2.g20917"/>
</dbReference>
<dbReference type="Proteomes" id="UP000887579">
    <property type="component" value="Unplaced"/>
</dbReference>
<name>A0AC34FU25_9BILA</name>
<evidence type="ECO:0000313" key="2">
    <source>
        <dbReference type="WBParaSite" id="ES5_v2.g20917.t1"/>
    </source>
</evidence>
<proteinExistence type="predicted"/>
<evidence type="ECO:0000313" key="1">
    <source>
        <dbReference type="Proteomes" id="UP000887579"/>
    </source>
</evidence>
<accession>A0AC34FU25</accession>
<protein>
    <submittedName>
        <fullName evidence="2">BTB domain-containing protein</fullName>
    </submittedName>
</protein>
<organism evidence="1 2">
    <name type="scientific">Panagrolaimus sp. ES5</name>
    <dbReference type="NCBI Taxonomy" id="591445"/>
    <lineage>
        <taxon>Eukaryota</taxon>
        <taxon>Metazoa</taxon>
        <taxon>Ecdysozoa</taxon>
        <taxon>Nematoda</taxon>
        <taxon>Chromadorea</taxon>
        <taxon>Rhabditida</taxon>
        <taxon>Tylenchina</taxon>
        <taxon>Panagrolaimomorpha</taxon>
        <taxon>Panagrolaimoidea</taxon>
        <taxon>Panagrolaimidae</taxon>
        <taxon>Panagrolaimus</taxon>
    </lineage>
</organism>